<dbReference type="RefSeq" id="WP_155524148.1">
    <property type="nucleotide sequence ID" value="NZ_NBTY01000212.1"/>
</dbReference>
<dbReference type="EMBL" id="NBTY01000212">
    <property type="protein sequence ID" value="OTP65893.1"/>
    <property type="molecule type" value="Genomic_DNA"/>
</dbReference>
<protein>
    <submittedName>
        <fullName evidence="2">Uncharacterized protein</fullName>
    </submittedName>
</protein>
<keyword evidence="1" id="KW-0812">Transmembrane</keyword>
<evidence type="ECO:0000256" key="1">
    <source>
        <dbReference type="SAM" id="Phobius"/>
    </source>
</evidence>
<comment type="caution">
    <text evidence="2">The sequence shown here is derived from an EMBL/GenBank/DDBJ whole genome shotgun (WGS) entry which is preliminary data.</text>
</comment>
<name>A0A242M3Y5_CABSO</name>
<keyword evidence="1" id="KW-1133">Transmembrane helix</keyword>
<evidence type="ECO:0000313" key="3">
    <source>
        <dbReference type="Proteomes" id="UP000194546"/>
    </source>
</evidence>
<organism evidence="2 3">
    <name type="scientific">Caballeronia sordidicola</name>
    <name type="common">Burkholderia sordidicola</name>
    <dbReference type="NCBI Taxonomy" id="196367"/>
    <lineage>
        <taxon>Bacteria</taxon>
        <taxon>Pseudomonadati</taxon>
        <taxon>Pseudomonadota</taxon>
        <taxon>Betaproteobacteria</taxon>
        <taxon>Burkholderiales</taxon>
        <taxon>Burkholderiaceae</taxon>
        <taxon>Caballeronia</taxon>
    </lineage>
</organism>
<reference evidence="2 3" key="1">
    <citation type="submission" date="2017-03" db="EMBL/GenBank/DDBJ databases">
        <title>Genome analysis of strain PAMC 26510.</title>
        <authorList>
            <person name="Oh H.-M."/>
            <person name="Yang J.-A."/>
        </authorList>
    </citation>
    <scope>NUCLEOTIDE SEQUENCE [LARGE SCALE GENOMIC DNA]</scope>
    <source>
        <strain evidence="2 3">PAMC 26510</strain>
    </source>
</reference>
<proteinExistence type="predicted"/>
<dbReference type="Proteomes" id="UP000194546">
    <property type="component" value="Unassembled WGS sequence"/>
</dbReference>
<feature type="transmembrane region" description="Helical" evidence="1">
    <location>
        <begin position="24"/>
        <end position="44"/>
    </location>
</feature>
<dbReference type="AlphaFoldDB" id="A0A242M3Y5"/>
<sequence>MQTLQSVPADKIRFFCVFTPFARLFPLFLAVFRGTAAHVILAFLRAFDS</sequence>
<evidence type="ECO:0000313" key="2">
    <source>
        <dbReference type="EMBL" id="OTP65893.1"/>
    </source>
</evidence>
<gene>
    <name evidence="2" type="ORF">PAMC26510_37295</name>
</gene>
<accession>A0A242M3Y5</accession>
<keyword evidence="1" id="KW-0472">Membrane</keyword>